<dbReference type="PANTHER" id="PTHR12837">
    <property type="entry name" value="POLY ADP-RIBOSE GLYCOHYDROLASE"/>
    <property type="match status" value="1"/>
</dbReference>
<feature type="compositionally biased region" description="Acidic residues" evidence="6">
    <location>
        <begin position="582"/>
        <end position="602"/>
    </location>
</feature>
<feature type="non-terminal residue" evidence="9">
    <location>
        <position position="1"/>
    </location>
</feature>
<evidence type="ECO:0000256" key="4">
    <source>
        <dbReference type="PIRSR" id="PIRSR607724-1"/>
    </source>
</evidence>
<comment type="similarity">
    <text evidence="1">Belongs to the poly(ADP-ribose) glycohydrolase family.</text>
</comment>
<dbReference type="EC" id="3.2.1.143" evidence="2"/>
<dbReference type="PANTHER" id="PTHR12837:SF0">
    <property type="entry name" value="POLY(ADP-RIBOSE) GLYCOHYDROLASE"/>
    <property type="match status" value="1"/>
</dbReference>
<evidence type="ECO:0000256" key="6">
    <source>
        <dbReference type="SAM" id="MobiDB-lite"/>
    </source>
</evidence>
<dbReference type="GO" id="GO:0005975">
    <property type="term" value="P:carbohydrate metabolic process"/>
    <property type="evidence" value="ECO:0007669"/>
    <property type="project" value="InterPro"/>
</dbReference>
<dbReference type="Proteomes" id="UP000685013">
    <property type="component" value="Chromosome 15"/>
</dbReference>
<organism evidence="9 10">
    <name type="scientific">Cucurbita argyrosperma subsp. sororia</name>
    <dbReference type="NCBI Taxonomy" id="37648"/>
    <lineage>
        <taxon>Eukaryota</taxon>
        <taxon>Viridiplantae</taxon>
        <taxon>Streptophyta</taxon>
        <taxon>Embryophyta</taxon>
        <taxon>Tracheophyta</taxon>
        <taxon>Spermatophyta</taxon>
        <taxon>Magnoliopsida</taxon>
        <taxon>eudicotyledons</taxon>
        <taxon>Gunneridae</taxon>
        <taxon>Pentapetalae</taxon>
        <taxon>rosids</taxon>
        <taxon>fabids</taxon>
        <taxon>Cucurbitales</taxon>
        <taxon>Cucurbitaceae</taxon>
        <taxon>Cucurbiteae</taxon>
        <taxon>Cucurbita</taxon>
    </lineage>
</organism>
<name>A0AAV6MF21_9ROSI</name>
<gene>
    <name evidence="9" type="primary">PARG1</name>
    <name evidence="9" type="ORF">SDJN03_24169</name>
</gene>
<feature type="domain" description="PARG catalytic Macro" evidence="7">
    <location>
        <begin position="241"/>
        <end position="493"/>
    </location>
</feature>
<dbReference type="GO" id="GO:1990966">
    <property type="term" value="P:ATP generation from poly-ADP-D-ribose"/>
    <property type="evidence" value="ECO:0007669"/>
    <property type="project" value="TreeGrafter"/>
</dbReference>
<dbReference type="GO" id="GO:0006282">
    <property type="term" value="P:regulation of DNA repair"/>
    <property type="evidence" value="ECO:0007669"/>
    <property type="project" value="InterPro"/>
</dbReference>
<dbReference type="GO" id="GO:0004649">
    <property type="term" value="F:poly(ADP-ribose) glycohydrolase activity"/>
    <property type="evidence" value="ECO:0007669"/>
    <property type="project" value="UniProtKB-EC"/>
</dbReference>
<evidence type="ECO:0000313" key="10">
    <source>
        <dbReference type="Proteomes" id="UP000685013"/>
    </source>
</evidence>
<dbReference type="AlphaFoldDB" id="A0AAV6MF21"/>
<feature type="region of interest" description="Disordered" evidence="6">
    <location>
        <begin position="564"/>
        <end position="605"/>
    </location>
</feature>
<feature type="active site" evidence="4">
    <location>
        <position position="290"/>
    </location>
</feature>
<dbReference type="Pfam" id="PF20811">
    <property type="entry name" value="PARG_cat_N"/>
    <property type="match status" value="1"/>
</dbReference>
<feature type="active site" evidence="4">
    <location>
        <position position="272"/>
    </location>
</feature>
<protein>
    <recommendedName>
        <fullName evidence="2">poly(ADP-ribose) glycohydrolase</fullName>
        <ecNumber evidence="2">3.2.1.143</ecNumber>
    </recommendedName>
</protein>
<accession>A0AAV6MF21</accession>
<dbReference type="GO" id="GO:0005634">
    <property type="term" value="C:nucleus"/>
    <property type="evidence" value="ECO:0007669"/>
    <property type="project" value="TreeGrafter"/>
</dbReference>
<proteinExistence type="inferred from homology"/>
<reference evidence="9 10" key="1">
    <citation type="journal article" date="2021" name="Hortic Res">
        <title>The domestication of Cucurbita argyrosperma as revealed by the genome of its wild relative.</title>
        <authorList>
            <person name="Barrera-Redondo J."/>
            <person name="Sanchez-de la Vega G."/>
            <person name="Aguirre-Liguori J.A."/>
            <person name="Castellanos-Morales G."/>
            <person name="Gutierrez-Guerrero Y.T."/>
            <person name="Aguirre-Dugua X."/>
            <person name="Aguirre-Planter E."/>
            <person name="Tenaillon M.I."/>
            <person name="Lira-Saade R."/>
            <person name="Eguiarte L.E."/>
        </authorList>
    </citation>
    <scope>NUCLEOTIDE SEQUENCE [LARGE SCALE GENOMIC DNA]</scope>
    <source>
        <strain evidence="9">JBR-2021</strain>
    </source>
</reference>
<dbReference type="InterPro" id="IPR048362">
    <property type="entry name" value="PARG_helical"/>
</dbReference>
<comment type="caution">
    <text evidence="9">The sequence shown here is derived from an EMBL/GenBank/DDBJ whole genome shotgun (WGS) entry which is preliminary data.</text>
</comment>
<feature type="domain" description="PARG helical" evidence="8">
    <location>
        <begin position="87"/>
        <end position="223"/>
    </location>
</feature>
<keyword evidence="3" id="KW-0378">Hydrolase</keyword>
<dbReference type="Pfam" id="PF05028">
    <property type="entry name" value="PARG_cat_C"/>
    <property type="match status" value="1"/>
</dbReference>
<dbReference type="EMBL" id="JAGKQH010000015">
    <property type="protein sequence ID" value="KAG6579721.1"/>
    <property type="molecule type" value="Genomic_DNA"/>
</dbReference>
<evidence type="ECO:0000256" key="1">
    <source>
        <dbReference type="ARBA" id="ARBA00009545"/>
    </source>
</evidence>
<dbReference type="GO" id="GO:0009225">
    <property type="term" value="P:nucleotide-sugar metabolic process"/>
    <property type="evidence" value="ECO:0007669"/>
    <property type="project" value="TreeGrafter"/>
</dbReference>
<sequence>MEIESREDLTSILPFLPLALRSSALCWPPQVVETLKSVAAGPDQSGINSGEALFHSISNIRRTLSISDQRLASSAHHGYVLFFDKLMSETESMQWFGEVIPALGDMLLKLPSLLEAHYQNADQLTGKGSGKSKTGLRLLASQVAGTVYLSQELISALLACAFFSLFPVIDRHVQNLPTINFDYLFAILYDGRSKMQENKIRCIIHYFRRVCSNIPVGFVSFERKVLPLNNCAEYFCCPKANFWINSTIPLCPFKVKDSGLIEDQTFGALEVDFANEYLGGGALRSGCVQEEIRFMINPELIIGMLFLPAMSDNEAIEIVGAERFSNYTGYAFNFRFAGNHEDKQEIDSLGRRKTFITAIDALCSPGMRQYRLEFLLREVNKAFCGFFDQSKHNQYENLFLKSKEDVTDHNDTSRNNLLVHESSSDTRENYYGTSLTPECLNHKDDIGIATGNWGCGAFGGDPQVKSIIQWLAASQALRPFVVYYTFGTEALQNLEKMSEWILAHKWTVGDLWRGAFAFAATNSQPSDAFASWRLKSSYPSSIASVKLSFLGSYFRSSPRRAYKTAGSLWSGDGKKKKGQADTDSDEEDDSSSAEQQDLEPMDVEERREWREKIREVIDMNPDVEEEMDIMERRRKMQKLLADYPLVVEEEDPNWPEDADGWGFNLGQFFDKITIKNKKKDDKDDDDDKDDTDDEVVWQDDNYIRPIKDIATAEWEEAVFKDISPLIILVHNRYKRPKENEKIRKELENAIHIIWNCNLPSPRCVAVDAVVERNLVSALQVSAFPEIIFTKAGKILYREKGFVSADELSKIMAFFYYGAAKPPCLSDVRDYQEAIPSVSVDA</sequence>
<evidence type="ECO:0000259" key="7">
    <source>
        <dbReference type="Pfam" id="PF05028"/>
    </source>
</evidence>
<evidence type="ECO:0000256" key="3">
    <source>
        <dbReference type="ARBA" id="ARBA00022801"/>
    </source>
</evidence>
<feature type="binding site" evidence="5">
    <location>
        <position position="275"/>
    </location>
    <ligand>
        <name>substrate</name>
    </ligand>
</feature>
<feature type="binding site" evidence="5">
    <location>
        <position position="289"/>
    </location>
    <ligand>
        <name>substrate</name>
    </ligand>
</feature>
<feature type="binding site" evidence="5">
    <location>
        <position position="330"/>
    </location>
    <ligand>
        <name>substrate</name>
    </ligand>
</feature>
<evidence type="ECO:0000256" key="2">
    <source>
        <dbReference type="ARBA" id="ARBA00012255"/>
    </source>
</evidence>
<dbReference type="GO" id="GO:0005737">
    <property type="term" value="C:cytoplasm"/>
    <property type="evidence" value="ECO:0007669"/>
    <property type="project" value="TreeGrafter"/>
</dbReference>
<evidence type="ECO:0000259" key="8">
    <source>
        <dbReference type="Pfam" id="PF20811"/>
    </source>
</evidence>
<keyword evidence="10" id="KW-1185">Reference proteome</keyword>
<evidence type="ECO:0000313" key="9">
    <source>
        <dbReference type="EMBL" id="KAG6579721.1"/>
    </source>
</evidence>
<feature type="active site" evidence="4">
    <location>
        <position position="291"/>
    </location>
</feature>
<evidence type="ECO:0000256" key="5">
    <source>
        <dbReference type="PIRSR" id="PIRSR607724-2"/>
    </source>
</evidence>
<dbReference type="InterPro" id="IPR046372">
    <property type="entry name" value="PARG_cat_C"/>
</dbReference>
<dbReference type="InterPro" id="IPR007724">
    <property type="entry name" value="Poly_GlycHdrlase"/>
</dbReference>